<dbReference type="InterPro" id="IPR011611">
    <property type="entry name" value="PfkB_dom"/>
</dbReference>
<dbReference type="GO" id="GO:0033785">
    <property type="term" value="F:heptose 7-phosphate kinase activity"/>
    <property type="evidence" value="ECO:0007669"/>
    <property type="project" value="TreeGrafter"/>
</dbReference>
<dbReference type="Pfam" id="PF01467">
    <property type="entry name" value="CTP_transf_like"/>
    <property type="match status" value="1"/>
</dbReference>
<organism evidence="5 6">
    <name type="scientific">Candidatus Tagabacteria bacterium RIFCSPLOWO2_01_FULL_39_11</name>
    <dbReference type="NCBI Taxonomy" id="1802295"/>
    <lineage>
        <taxon>Bacteria</taxon>
        <taxon>Candidatus Tagaibacteriota</taxon>
    </lineage>
</organism>
<dbReference type="InterPro" id="IPR029056">
    <property type="entry name" value="Ribokinase-like"/>
</dbReference>
<evidence type="ECO:0000259" key="4">
    <source>
        <dbReference type="Pfam" id="PF01467"/>
    </source>
</evidence>
<dbReference type="Gene3D" id="3.40.50.620">
    <property type="entry name" value="HUPs"/>
    <property type="match status" value="1"/>
</dbReference>
<proteinExistence type="predicted"/>
<dbReference type="SUPFAM" id="SSF53613">
    <property type="entry name" value="Ribokinase-like"/>
    <property type="match status" value="1"/>
</dbReference>
<feature type="domain" description="Cytidyltransferase-like" evidence="4">
    <location>
        <begin position="33"/>
        <end position="124"/>
    </location>
</feature>
<evidence type="ECO:0000256" key="1">
    <source>
        <dbReference type="ARBA" id="ARBA00023268"/>
    </source>
</evidence>
<dbReference type="GO" id="GO:0033786">
    <property type="term" value="F:heptose-1-phosphate adenylyltransferase activity"/>
    <property type="evidence" value="ECO:0007669"/>
    <property type="project" value="TreeGrafter"/>
</dbReference>
<dbReference type="AlphaFoldDB" id="A0A1G2LR00"/>
<dbReference type="Pfam" id="PF00294">
    <property type="entry name" value="PfkB"/>
    <property type="match status" value="1"/>
</dbReference>
<evidence type="ECO:0000313" key="6">
    <source>
        <dbReference type="Proteomes" id="UP000178302"/>
    </source>
</evidence>
<name>A0A1G2LR00_9BACT</name>
<dbReference type="Proteomes" id="UP000178302">
    <property type="component" value="Unassembled WGS sequence"/>
</dbReference>
<evidence type="ECO:0000259" key="3">
    <source>
        <dbReference type="Pfam" id="PF00294"/>
    </source>
</evidence>
<feature type="domain" description="Carbohydrate kinase PfkB" evidence="3">
    <location>
        <begin position="198"/>
        <end position="492"/>
    </location>
</feature>
<dbReference type="SUPFAM" id="SSF52374">
    <property type="entry name" value="Nucleotidylyl transferase"/>
    <property type="match status" value="1"/>
</dbReference>
<dbReference type="PANTHER" id="PTHR46969:SF1">
    <property type="entry name" value="BIFUNCTIONAL PROTEIN HLDE"/>
    <property type="match status" value="1"/>
</dbReference>
<accession>A0A1G2LR00</accession>
<reference evidence="5 6" key="1">
    <citation type="journal article" date="2016" name="Nat. Commun.">
        <title>Thousands of microbial genomes shed light on interconnected biogeochemical processes in an aquifer system.</title>
        <authorList>
            <person name="Anantharaman K."/>
            <person name="Brown C.T."/>
            <person name="Hug L.A."/>
            <person name="Sharon I."/>
            <person name="Castelle C.J."/>
            <person name="Probst A.J."/>
            <person name="Thomas B.C."/>
            <person name="Singh A."/>
            <person name="Wilkins M.J."/>
            <person name="Karaoz U."/>
            <person name="Brodie E.L."/>
            <person name="Williams K.H."/>
            <person name="Hubbard S.S."/>
            <person name="Banfield J.F."/>
        </authorList>
    </citation>
    <scope>NUCLEOTIDE SEQUENCE [LARGE SCALE GENOMIC DNA]</scope>
</reference>
<dbReference type="EMBL" id="MHQZ01000019">
    <property type="protein sequence ID" value="OHA14060.1"/>
    <property type="molecule type" value="Genomic_DNA"/>
</dbReference>
<dbReference type="InterPro" id="IPR004821">
    <property type="entry name" value="Cyt_trans-like"/>
</dbReference>
<dbReference type="GO" id="GO:0005829">
    <property type="term" value="C:cytosol"/>
    <property type="evidence" value="ECO:0007669"/>
    <property type="project" value="TreeGrafter"/>
</dbReference>
<dbReference type="PANTHER" id="PTHR46969">
    <property type="entry name" value="BIFUNCTIONAL PROTEIN HLDE"/>
    <property type="match status" value="1"/>
</dbReference>
<evidence type="ECO:0008006" key="7">
    <source>
        <dbReference type="Google" id="ProtNLM"/>
    </source>
</evidence>
<keyword evidence="1" id="KW-0511">Multifunctional enzyme</keyword>
<evidence type="ECO:0000313" key="5">
    <source>
        <dbReference type="EMBL" id="OHA14060.1"/>
    </source>
</evidence>
<protein>
    <recommendedName>
        <fullName evidence="7">Cytidyltransferase-like domain-containing protein</fullName>
    </recommendedName>
</protein>
<gene>
    <name evidence="5" type="ORF">A2909_03210</name>
</gene>
<comment type="caution">
    <text evidence="5">The sequence shown here is derived from an EMBL/GenBank/DDBJ whole genome shotgun (WGS) entry which is preliminary data.</text>
</comment>
<dbReference type="Gene3D" id="3.40.1190.20">
    <property type="match status" value="1"/>
</dbReference>
<keyword evidence="2" id="KW-0119">Carbohydrate metabolism</keyword>
<dbReference type="InterPro" id="IPR014729">
    <property type="entry name" value="Rossmann-like_a/b/a_fold"/>
</dbReference>
<evidence type="ECO:0000256" key="2">
    <source>
        <dbReference type="ARBA" id="ARBA00023277"/>
    </source>
</evidence>
<sequence>MEDAVGPPKIKTIEELSFLIEKLKAQKKKIVMAHGDFDLLRYDHLHYLKESKNLGDILVVSLVADKFMRKGLEKPIFDENTRAELIALIGCVDYIVICQYFGPWDIIKRLKPHIYTKSENVSSQLKDQNSGVSRDKSMVESVGGVFAFTKTISNFSADIHGGYGAILPDKTLYFLTEFRKKYQVADIFLELEKLKSIKALVIGETIIDEYRFVNPLGKPGKSYNVSTQFLSKEEFVGGAAALANHASSLCGFVDLITCLGNDSKESFIRGRLSSNVCPLFFRDSSRPTIIKRRFVDNDSLTKIFEEYECGRKFLSFVVQNEVEKYLKEILENYDLVIAVDYGHGFFSPDIIKTIVSGAKFLAVNAQTNSGNAGFNYITKYPKGDYVCIDEQEARLAVQDDASDIEEILLSLYKKMDVKKMVVTLGRRGSLAYEKGVGFVKVPALAINVTDPVGAGDASLAISAPCAAAGFPLELICFMGNIAGSIAVNILGNESSVEHETLFKRIGYFLPD</sequence>